<reference evidence="1 2" key="1">
    <citation type="journal article" date="2008" name="Nat. Biotechnol.">
        <title>Genome sequencing and analysis of the filamentous fungus Penicillium chrysogenum.</title>
        <authorList>
            <person name="van den Berg M.A."/>
            <person name="Albang R."/>
            <person name="Albermann K."/>
            <person name="Badger J.H."/>
            <person name="Daran J.-M."/>
            <person name="Driessen A.J.M."/>
            <person name="Garcia-Estrada C."/>
            <person name="Fedorova N.D."/>
            <person name="Harris D.M."/>
            <person name="Heijne W.H.M."/>
            <person name="Joardar V.S."/>
            <person name="Kiel J.A.K.W."/>
            <person name="Kovalchuk A."/>
            <person name="Martin J.F."/>
            <person name="Nierman W.C."/>
            <person name="Nijland J.G."/>
            <person name="Pronk J.T."/>
            <person name="Roubos J.A."/>
            <person name="van der Klei I.J."/>
            <person name="van Peij N.N.M.E."/>
            <person name="Veenhuis M."/>
            <person name="von Doehren H."/>
            <person name="Wagner C."/>
            <person name="Wortman J.R."/>
            <person name="Bovenberg R.A.L."/>
        </authorList>
    </citation>
    <scope>NUCLEOTIDE SEQUENCE [LARGE SCALE GENOMIC DNA]</scope>
    <source>
        <strain evidence="2">ATCC 28089 / DSM 1075 / NRRL 1951 / Wisconsin 54-1255</strain>
    </source>
</reference>
<gene>
    <name evidence="1" type="ORF">Pc22g17590</name>
    <name evidence="1" type="ORF">PCH_Pc22g17590</name>
</gene>
<dbReference type="Proteomes" id="UP000000724">
    <property type="component" value="Contig Pc00c22"/>
</dbReference>
<evidence type="ECO:0000313" key="2">
    <source>
        <dbReference type="Proteomes" id="UP000000724"/>
    </source>
</evidence>
<dbReference type="HOGENOM" id="CLU_880295_0_0_1"/>
<evidence type="ECO:0000313" key="1">
    <source>
        <dbReference type="EMBL" id="CAP99047.1"/>
    </source>
</evidence>
<dbReference type="AlphaFoldDB" id="B6HT83"/>
<dbReference type="EMBL" id="AM920437">
    <property type="protein sequence ID" value="CAP99047.1"/>
    <property type="molecule type" value="Genomic_DNA"/>
</dbReference>
<dbReference type="VEuPathDB" id="FungiDB:PCH_Pc22g17590"/>
<name>B6HT83_PENRW</name>
<keyword evidence="2" id="KW-1185">Reference proteome</keyword>
<protein>
    <submittedName>
        <fullName evidence="1">Uncharacterized protein</fullName>
    </submittedName>
</protein>
<organism evidence="1 2">
    <name type="scientific">Penicillium rubens (strain ATCC 28089 / DSM 1075 / NRRL 1951 / Wisconsin 54-1255)</name>
    <name type="common">Penicillium chrysogenum</name>
    <dbReference type="NCBI Taxonomy" id="500485"/>
    <lineage>
        <taxon>Eukaryota</taxon>
        <taxon>Fungi</taxon>
        <taxon>Dikarya</taxon>
        <taxon>Ascomycota</taxon>
        <taxon>Pezizomycotina</taxon>
        <taxon>Eurotiomycetes</taxon>
        <taxon>Eurotiomycetidae</taxon>
        <taxon>Eurotiales</taxon>
        <taxon>Aspergillaceae</taxon>
        <taxon>Penicillium</taxon>
        <taxon>Penicillium chrysogenum species complex</taxon>
    </lineage>
</organism>
<dbReference type="OrthoDB" id="10653697at2759"/>
<proteinExistence type="predicted"/>
<accession>B6HT83</accession>
<sequence length="316" mass="35133">MSIEDIAIDDTDTAPPLILLVSTTNWTEAATLQIHHTRMILVMNPGRQLAGELYPDIHQLQCIALDHAMGYPQILARIEYLLSGSGVAHKFRILHHPTIGETRAMHHDRIWQEPCEAVTTYRVSSGRSGPGAPHVANSTGITENRETENILNGRLHTEYSVQRWSFLLTISSVISHLGAIGSELDLSVKGGSRLSQLDEWPLLSHPSSCALVTPYGAAFVCVSWPLKEMGLFKKYGIDGDNNSRSGFRVLFAARDIEEPALTMEQAEALVDYEVPPGNIPIMTRRLAAIQIQYDYTKLCHDQKAFYQKEGIIKMSS</sequence>